<dbReference type="Pfam" id="PF13411">
    <property type="entry name" value="MerR_1"/>
    <property type="match status" value="1"/>
</dbReference>
<dbReference type="InterPro" id="IPR000551">
    <property type="entry name" value="MerR-type_HTH_dom"/>
</dbReference>
<keyword evidence="1" id="KW-0805">Transcription regulation</keyword>
<dbReference type="RefSeq" id="WP_093328091.1">
    <property type="nucleotide sequence ID" value="NZ_AP027363.1"/>
</dbReference>
<dbReference type="PANTHER" id="PTHR30204">
    <property type="entry name" value="REDOX-CYCLING DRUG-SENSING TRANSCRIPTIONAL ACTIVATOR SOXR"/>
    <property type="match status" value="1"/>
</dbReference>
<organism evidence="5 6">
    <name type="scientific">Thalassotalea agarivorans</name>
    <name type="common">Thalassomonas agarivorans</name>
    <dbReference type="NCBI Taxonomy" id="349064"/>
    <lineage>
        <taxon>Bacteria</taxon>
        <taxon>Pseudomonadati</taxon>
        <taxon>Pseudomonadota</taxon>
        <taxon>Gammaproteobacteria</taxon>
        <taxon>Alteromonadales</taxon>
        <taxon>Colwelliaceae</taxon>
        <taxon>Thalassotalea</taxon>
    </lineage>
</organism>
<name>A0A1I0BFH3_THASX</name>
<dbReference type="STRING" id="349064.SAMN05660429_00937"/>
<keyword evidence="3" id="KW-0804">Transcription</keyword>
<dbReference type="CDD" id="cd04787">
    <property type="entry name" value="HTH_HMRTR_unk"/>
    <property type="match status" value="1"/>
</dbReference>
<dbReference type="AlphaFoldDB" id="A0A1I0BFH3"/>
<dbReference type="Proteomes" id="UP000199308">
    <property type="component" value="Unassembled WGS sequence"/>
</dbReference>
<dbReference type="Gene3D" id="1.10.1660.10">
    <property type="match status" value="1"/>
</dbReference>
<evidence type="ECO:0000256" key="3">
    <source>
        <dbReference type="ARBA" id="ARBA00023163"/>
    </source>
</evidence>
<dbReference type="SUPFAM" id="SSF46955">
    <property type="entry name" value="Putative DNA-binding domain"/>
    <property type="match status" value="1"/>
</dbReference>
<keyword evidence="6" id="KW-1185">Reference proteome</keyword>
<dbReference type="OrthoDB" id="9808480at2"/>
<dbReference type="PRINTS" id="PR00040">
    <property type="entry name" value="HTHMERR"/>
</dbReference>
<keyword evidence="2 5" id="KW-0238">DNA-binding</keyword>
<gene>
    <name evidence="5" type="ORF">SAMN05660429_00937</name>
</gene>
<dbReference type="InterPro" id="IPR009061">
    <property type="entry name" value="DNA-bd_dom_put_sf"/>
</dbReference>
<evidence type="ECO:0000256" key="2">
    <source>
        <dbReference type="ARBA" id="ARBA00023125"/>
    </source>
</evidence>
<proteinExistence type="predicted"/>
<evidence type="ECO:0000256" key="1">
    <source>
        <dbReference type="ARBA" id="ARBA00023015"/>
    </source>
</evidence>
<protein>
    <submittedName>
        <fullName evidence="5">DNA-binding transcriptional regulator, MerR family</fullName>
    </submittedName>
</protein>
<dbReference type="SMART" id="SM00422">
    <property type="entry name" value="HTH_MERR"/>
    <property type="match status" value="1"/>
</dbReference>
<reference evidence="5 6" key="1">
    <citation type="submission" date="2016-10" db="EMBL/GenBank/DDBJ databases">
        <authorList>
            <person name="de Groot N.N."/>
        </authorList>
    </citation>
    <scope>NUCLEOTIDE SEQUENCE [LARGE SCALE GENOMIC DNA]</scope>
    <source>
        <strain evidence="5 6">DSM 19706</strain>
    </source>
</reference>
<evidence type="ECO:0000313" key="5">
    <source>
        <dbReference type="EMBL" id="SET05721.1"/>
    </source>
</evidence>
<dbReference type="InterPro" id="IPR047057">
    <property type="entry name" value="MerR_fam"/>
</dbReference>
<accession>A0A1I0BFH3</accession>
<feature type="domain" description="HTH merR-type" evidence="4">
    <location>
        <begin position="1"/>
        <end position="68"/>
    </location>
</feature>
<evidence type="ECO:0000259" key="4">
    <source>
        <dbReference type="PROSITE" id="PS50937"/>
    </source>
</evidence>
<sequence>MKVSELAKAYGTTPDTVRYYTRLKLLNPIKSENGYKYYPPTEVSRFKFILSARQLGFSVSDIQQIVDEASHGKAACPLVRTLIKERLAETEKQFQAMLKLRENMSSALEQWECKEDKAPTSTMVCHLIDSFEPVGTEEPSDEK</sequence>
<dbReference type="EMBL" id="FOHK01000004">
    <property type="protein sequence ID" value="SET05721.1"/>
    <property type="molecule type" value="Genomic_DNA"/>
</dbReference>
<dbReference type="GO" id="GO:0003700">
    <property type="term" value="F:DNA-binding transcription factor activity"/>
    <property type="evidence" value="ECO:0007669"/>
    <property type="project" value="InterPro"/>
</dbReference>
<dbReference type="PROSITE" id="PS50937">
    <property type="entry name" value="HTH_MERR_2"/>
    <property type="match status" value="1"/>
</dbReference>
<evidence type="ECO:0000313" key="6">
    <source>
        <dbReference type="Proteomes" id="UP000199308"/>
    </source>
</evidence>
<dbReference type="PANTHER" id="PTHR30204:SF94">
    <property type="entry name" value="HEAVY METAL-DEPENDENT TRANSCRIPTIONAL REGULATOR HI_0293-RELATED"/>
    <property type="match status" value="1"/>
</dbReference>
<dbReference type="GO" id="GO:0003677">
    <property type="term" value="F:DNA binding"/>
    <property type="evidence" value="ECO:0007669"/>
    <property type="project" value="UniProtKB-KW"/>
</dbReference>